<evidence type="ECO:0000256" key="4">
    <source>
        <dbReference type="SAM" id="MobiDB-lite"/>
    </source>
</evidence>
<dbReference type="GO" id="GO:0003743">
    <property type="term" value="F:translation initiation factor activity"/>
    <property type="evidence" value="ECO:0007669"/>
    <property type="project" value="UniProtKB-KW"/>
</dbReference>
<dbReference type="EMBL" id="CAJPVJ010025617">
    <property type="protein sequence ID" value="CAG2179072.1"/>
    <property type="molecule type" value="Genomic_DNA"/>
</dbReference>
<feature type="region of interest" description="Disordered" evidence="4">
    <location>
        <begin position="1"/>
        <end position="37"/>
    </location>
</feature>
<feature type="domain" description="Eukaryotic translation initiation factor 3 subunit C N-terminal" evidence="5">
    <location>
        <begin position="34"/>
        <end position="127"/>
    </location>
</feature>
<gene>
    <name evidence="6" type="ORF">ONB1V03_LOCUS18496</name>
</gene>
<protein>
    <recommendedName>
        <fullName evidence="5">Eukaryotic translation initiation factor 3 subunit C N-terminal domain-containing protein</fullName>
    </recommendedName>
</protein>
<dbReference type="AlphaFoldDB" id="A0A7R9MKI8"/>
<feature type="compositionally biased region" description="Acidic residues" evidence="4">
    <location>
        <begin position="12"/>
        <end position="22"/>
    </location>
</feature>
<name>A0A7R9MKI8_9ACAR</name>
<dbReference type="GO" id="GO:0005852">
    <property type="term" value="C:eukaryotic translation initiation factor 3 complex"/>
    <property type="evidence" value="ECO:0007669"/>
    <property type="project" value="InterPro"/>
</dbReference>
<dbReference type="PANTHER" id="PTHR13937">
    <property type="entry name" value="EUKARYOTIC TRANSLATION INITATION FACTOR 3, SUBUNIT 8 EIF3S8 -RELATED"/>
    <property type="match status" value="1"/>
</dbReference>
<dbReference type="Proteomes" id="UP000728032">
    <property type="component" value="Unassembled WGS sequence"/>
</dbReference>
<dbReference type="Pfam" id="PF05470">
    <property type="entry name" value="eIF-3c_N"/>
    <property type="match status" value="1"/>
</dbReference>
<keyword evidence="2" id="KW-0396">Initiation factor</keyword>
<evidence type="ECO:0000256" key="2">
    <source>
        <dbReference type="ARBA" id="ARBA00022540"/>
    </source>
</evidence>
<dbReference type="PANTHER" id="PTHR13937:SF0">
    <property type="entry name" value="EUKARYOTIC TRANSLATION INITIATION FACTOR 3 SUBUNIT C-RELATED"/>
    <property type="match status" value="1"/>
</dbReference>
<evidence type="ECO:0000259" key="5">
    <source>
        <dbReference type="Pfam" id="PF05470"/>
    </source>
</evidence>
<keyword evidence="3" id="KW-0648">Protein biosynthesis</keyword>
<keyword evidence="7" id="KW-1185">Reference proteome</keyword>
<dbReference type="InterPro" id="IPR008905">
    <property type="entry name" value="EIF3C_N_dom"/>
</dbReference>
<accession>A0A7R9MKI8</accession>
<evidence type="ECO:0000256" key="1">
    <source>
        <dbReference type="ARBA" id="ARBA00022490"/>
    </source>
</evidence>
<evidence type="ECO:0000256" key="3">
    <source>
        <dbReference type="ARBA" id="ARBA00022917"/>
    </source>
</evidence>
<evidence type="ECO:0000313" key="7">
    <source>
        <dbReference type="Proteomes" id="UP000728032"/>
    </source>
</evidence>
<dbReference type="GO" id="GO:0031369">
    <property type="term" value="F:translation initiation factor binding"/>
    <property type="evidence" value="ECO:0007669"/>
    <property type="project" value="InterPro"/>
</dbReference>
<sequence length="130" mass="14918">MSGKFFAQVSDSESESTESEEDLQAKPSATTAAYSFSDEEEEAKRVVRTAREKRYEELQTIIKQIRNHKKIKDIAKMLTGFESLAEAFEKARGVIDKEEGGATPKFYIKCLVELEDFVNEVWEDRKNLNK</sequence>
<feature type="non-terminal residue" evidence="6">
    <location>
        <position position="130"/>
    </location>
</feature>
<keyword evidence="1" id="KW-0963">Cytoplasm</keyword>
<proteinExistence type="predicted"/>
<evidence type="ECO:0000313" key="6">
    <source>
        <dbReference type="EMBL" id="CAD7661936.1"/>
    </source>
</evidence>
<dbReference type="InterPro" id="IPR027516">
    <property type="entry name" value="EIF3C"/>
</dbReference>
<dbReference type="GO" id="GO:0003723">
    <property type="term" value="F:RNA binding"/>
    <property type="evidence" value="ECO:0007669"/>
    <property type="project" value="InterPro"/>
</dbReference>
<dbReference type="OrthoDB" id="29647at2759"/>
<organism evidence="6">
    <name type="scientific">Oppiella nova</name>
    <dbReference type="NCBI Taxonomy" id="334625"/>
    <lineage>
        <taxon>Eukaryota</taxon>
        <taxon>Metazoa</taxon>
        <taxon>Ecdysozoa</taxon>
        <taxon>Arthropoda</taxon>
        <taxon>Chelicerata</taxon>
        <taxon>Arachnida</taxon>
        <taxon>Acari</taxon>
        <taxon>Acariformes</taxon>
        <taxon>Sarcoptiformes</taxon>
        <taxon>Oribatida</taxon>
        <taxon>Brachypylina</taxon>
        <taxon>Oppioidea</taxon>
        <taxon>Oppiidae</taxon>
        <taxon>Oppiella</taxon>
    </lineage>
</organism>
<dbReference type="EMBL" id="OC940442">
    <property type="protein sequence ID" value="CAD7661936.1"/>
    <property type="molecule type" value="Genomic_DNA"/>
</dbReference>
<reference evidence="6" key="1">
    <citation type="submission" date="2020-11" db="EMBL/GenBank/DDBJ databases">
        <authorList>
            <person name="Tran Van P."/>
        </authorList>
    </citation>
    <scope>NUCLEOTIDE SEQUENCE</scope>
</reference>